<dbReference type="STRING" id="1562970.ING2E5B_0973"/>
<dbReference type="Pfam" id="PF13715">
    <property type="entry name" value="CarbopepD_reg_2"/>
    <property type="match status" value="1"/>
</dbReference>
<dbReference type="KEGG" id="pbt:ING2E5B_0973"/>
<feature type="domain" description="Outer membrane protein beta-barrel" evidence="2">
    <location>
        <begin position="446"/>
        <end position="749"/>
    </location>
</feature>
<gene>
    <name evidence="3" type="ORF">ING2E5B_0973</name>
</gene>
<dbReference type="EMBL" id="LN515532">
    <property type="protein sequence ID" value="CEA15727.1"/>
    <property type="molecule type" value="Genomic_DNA"/>
</dbReference>
<dbReference type="Pfam" id="PF14905">
    <property type="entry name" value="OMP_b-brl_3"/>
    <property type="match status" value="1"/>
</dbReference>
<dbReference type="Proteomes" id="UP000032417">
    <property type="component" value="Chromosome 1"/>
</dbReference>
<name>A0A098C1C5_9BACT</name>
<organism evidence="3 4">
    <name type="scientific">Fermentimonas caenicola</name>
    <dbReference type="NCBI Taxonomy" id="1562970"/>
    <lineage>
        <taxon>Bacteria</taxon>
        <taxon>Pseudomonadati</taxon>
        <taxon>Bacteroidota</taxon>
        <taxon>Bacteroidia</taxon>
        <taxon>Bacteroidales</taxon>
        <taxon>Dysgonomonadaceae</taxon>
        <taxon>Fermentimonas</taxon>
    </lineage>
</organism>
<dbReference type="Gene3D" id="2.60.40.1120">
    <property type="entry name" value="Carboxypeptidase-like, regulatory domain"/>
    <property type="match status" value="1"/>
</dbReference>
<dbReference type="SUPFAM" id="SSF49464">
    <property type="entry name" value="Carboxypeptidase regulatory domain-like"/>
    <property type="match status" value="1"/>
</dbReference>
<evidence type="ECO:0000313" key="4">
    <source>
        <dbReference type="Proteomes" id="UP000032417"/>
    </source>
</evidence>
<evidence type="ECO:0000256" key="1">
    <source>
        <dbReference type="SAM" id="SignalP"/>
    </source>
</evidence>
<feature type="signal peptide" evidence="1">
    <location>
        <begin position="1"/>
        <end position="20"/>
    </location>
</feature>
<sequence length="944" mass="105622">MKKIYFLVITILLCSFGLTAQSQITRGITGRILLENTNEPVPQANIRVLRQSDSTFVTGKASEMDGKFSIPVNNGSYIVHVSFIGFHDLYKNVSVSSSTPMANLGDLVMSADNILLSETVVTAKAPEIVVKGDTLEYNADSYKVTESAVVEDLLKKMPGVEIDSEGNITVNGKSISKILVDGEEFFSDDPKVASKNLPAKMVEKLQVLERRTEISQMTGFDDGEEENVINLTVRPGMKEGLFGNGFAGYGSKDRYEANAMVNYMRNNDQYTIIGGTNNTNNAGFSDLGTAMFGSMGGFGGRGGGFGSRDGITTSANIGGNFSKDFTKKFKLGGNVRYGYGDTEVTSEVFTQNILSAGNTLESERNTRNNISQNFHMDLRMEWKPDTSTTIIFRPNVSFYNNSRNETGNFNTIQQMTGDTINLGESVYMSEGDGNNLGGRLDMSRELGKKGRVLSAQISGNMSNSENSGSSESTTIYFRDQRPSDIIDQRFVNTNDNSSWRGYLSYVEPIGKNNFLQLAYQYRQNNSESDRDTRTKDESGNYTVLDSTYSKRLENSFVRQELELNFRSVREKFDYMFGFSMQPSSSHSKTFIGAQKIDDLKQDVINYAPMAQLNYRWSRNQNLRIRYFGNTDQPSVSQLSPVVDVSDPLNVSFGNPDLKPSFEHRLNINYRSSNPEKASSFNAFANAGYMTNDVVSLTATNVETGRKVRTYENITGNWNANGRMVLNVPLKNIKFSIFSMSFLSYNHTNGLTGTFVQTGDEISRDDITPEKNLSKRMNVGEVLGLNYRSDLFDLGIRGNFNYNKVRNSLEGQQNQEYLNYGGNANATIYLPLDFTIESDINYSTNSGYADGFQQNEWLWNASIQKTLFKQKNGTLRFKVYDILQQRSNINRSVTSNYIRDTTTNTLTSYFMVHFVYRFNIFKGGASSQDMMPRRGGFGPPMRRGG</sequence>
<dbReference type="OrthoDB" id="603275at2"/>
<evidence type="ECO:0000259" key="2">
    <source>
        <dbReference type="Pfam" id="PF14905"/>
    </source>
</evidence>
<feature type="chain" id="PRO_5001939127" description="Outer membrane protein beta-barrel domain-containing protein" evidence="1">
    <location>
        <begin position="21"/>
        <end position="944"/>
    </location>
</feature>
<accession>A0A098C1C5</accession>
<dbReference type="AlphaFoldDB" id="A0A098C1C5"/>
<proteinExistence type="predicted"/>
<dbReference type="SUPFAM" id="SSF56935">
    <property type="entry name" value="Porins"/>
    <property type="match status" value="1"/>
</dbReference>
<reference evidence="3 4" key="1">
    <citation type="submission" date="2014-08" db="EMBL/GenBank/DDBJ databases">
        <authorList>
            <person name="Wibberg D."/>
        </authorList>
    </citation>
    <scope>NUCLEOTIDE SEQUENCE [LARGE SCALE GENOMIC DNA]</scope>
    <source>
        <strain evidence="4">ING2-E5B</strain>
    </source>
</reference>
<evidence type="ECO:0000313" key="3">
    <source>
        <dbReference type="EMBL" id="CEA15727.1"/>
    </source>
</evidence>
<keyword evidence="1" id="KW-0732">Signal</keyword>
<dbReference type="HOGENOM" id="CLU_012729_0_1_10"/>
<dbReference type="InterPro" id="IPR041700">
    <property type="entry name" value="OMP_b-brl_3"/>
</dbReference>
<protein>
    <recommendedName>
        <fullName evidence="2">Outer membrane protein beta-barrel domain-containing protein</fullName>
    </recommendedName>
</protein>
<dbReference type="PATRIC" id="fig|1562970.3.peg.961"/>
<dbReference type="InterPro" id="IPR008969">
    <property type="entry name" value="CarboxyPept-like_regulatory"/>
</dbReference>
<keyword evidence="4" id="KW-1185">Reference proteome</keyword>